<reference evidence="1" key="1">
    <citation type="journal article" date="2021" name="New Phytol.">
        <title>Evolutionary innovations through gain and loss of genes in the ectomycorrhizal Boletales.</title>
        <authorList>
            <person name="Wu G."/>
            <person name="Miyauchi S."/>
            <person name="Morin E."/>
            <person name="Kuo A."/>
            <person name="Drula E."/>
            <person name="Varga T."/>
            <person name="Kohler A."/>
            <person name="Feng B."/>
            <person name="Cao Y."/>
            <person name="Lipzen A."/>
            <person name="Daum C."/>
            <person name="Hundley H."/>
            <person name="Pangilinan J."/>
            <person name="Johnson J."/>
            <person name="Barry K."/>
            <person name="LaButti K."/>
            <person name="Ng V."/>
            <person name="Ahrendt S."/>
            <person name="Min B."/>
            <person name="Choi I.G."/>
            <person name="Park H."/>
            <person name="Plett J.M."/>
            <person name="Magnuson J."/>
            <person name="Spatafora J.W."/>
            <person name="Nagy L.G."/>
            <person name="Henrissat B."/>
            <person name="Grigoriev I.V."/>
            <person name="Yang Z.L."/>
            <person name="Xu J."/>
            <person name="Martin F.M."/>
        </authorList>
    </citation>
    <scope>NUCLEOTIDE SEQUENCE</scope>
    <source>
        <strain evidence="1">KUC20120723A-06</strain>
    </source>
</reference>
<dbReference type="Proteomes" id="UP000790709">
    <property type="component" value="Unassembled WGS sequence"/>
</dbReference>
<gene>
    <name evidence="1" type="ORF">BV22DRAFT_1050737</name>
</gene>
<proteinExistence type="predicted"/>
<evidence type="ECO:0000313" key="2">
    <source>
        <dbReference type="Proteomes" id="UP000790709"/>
    </source>
</evidence>
<keyword evidence="2" id="KW-1185">Reference proteome</keyword>
<organism evidence="1 2">
    <name type="scientific">Leucogyrophana mollusca</name>
    <dbReference type="NCBI Taxonomy" id="85980"/>
    <lineage>
        <taxon>Eukaryota</taxon>
        <taxon>Fungi</taxon>
        <taxon>Dikarya</taxon>
        <taxon>Basidiomycota</taxon>
        <taxon>Agaricomycotina</taxon>
        <taxon>Agaricomycetes</taxon>
        <taxon>Agaricomycetidae</taxon>
        <taxon>Boletales</taxon>
        <taxon>Boletales incertae sedis</taxon>
        <taxon>Leucogyrophana</taxon>
    </lineage>
</organism>
<dbReference type="EMBL" id="MU266620">
    <property type="protein sequence ID" value="KAH7919900.1"/>
    <property type="molecule type" value="Genomic_DNA"/>
</dbReference>
<sequence length="416" mass="46006">MTAVPEATAHTTSAGASRGVGEHSRRLGMPAIFVSGSNPPRQNTSIDGAPVQTQQHESNNSKQATTLQLKLCLESNAHLKRENTSLRADLEAMKATPCLAVAETCIDVAPQHRGASDDHNAQVRDEIQSLQRALELSKSELQLSREDDIRKSEANHRLGAELKQVKAELELSAEHHVRLQKENTSLQSNLEVAQADVQRLSSVAAESEGQSEERERLRVELEKADEKLRVRGAYLVQLEEENTRLRGELHDSQSLSERLGREVEEGSKRCDDLSEEISNLQGEVKHLLEHRYSGLSSEENTEAAKVEVDHSNPQLEFRNIDALPPAVGKTLSSHIDAILNAIGSYKRDLTESEEKVVLATSELESEKNAHSAAEARLAESMSIIDYSNSPFDICFCSHREPGTREDSTFSGRERPC</sequence>
<protein>
    <submittedName>
        <fullName evidence="1">Uncharacterized protein</fullName>
    </submittedName>
</protein>
<evidence type="ECO:0000313" key="1">
    <source>
        <dbReference type="EMBL" id="KAH7919900.1"/>
    </source>
</evidence>
<comment type="caution">
    <text evidence="1">The sequence shown here is derived from an EMBL/GenBank/DDBJ whole genome shotgun (WGS) entry which is preliminary data.</text>
</comment>
<accession>A0ACB8B2J5</accession>
<name>A0ACB8B2J5_9AGAM</name>